<comment type="function">
    <text evidence="6">This is 1 of the proteins that bind and probably mediate the attachment of the 5S RNA into the large ribosomal subunit, where it forms part of the central protuberance. In the 70S ribosome it contacts protein S13 of the 30S subunit (bridge B1b), connecting the 2 subunits; this bridge is implicated in subunit movement. Contacts the P site tRNA; the 5S rRNA and some of its associated proteins might help stabilize positioning of ribosome-bound tRNAs.</text>
</comment>
<dbReference type="Proteomes" id="UP001320768">
    <property type="component" value="Unassembled WGS sequence"/>
</dbReference>
<evidence type="ECO:0000256" key="6">
    <source>
        <dbReference type="HAMAP-Rule" id="MF_01333"/>
    </source>
</evidence>
<dbReference type="InterPro" id="IPR022803">
    <property type="entry name" value="Ribosomal_uL5_dom_sf"/>
</dbReference>
<dbReference type="Pfam" id="PF00281">
    <property type="entry name" value="Ribosomal_L5"/>
    <property type="match status" value="1"/>
</dbReference>
<evidence type="ECO:0000313" key="10">
    <source>
        <dbReference type="EMBL" id="MCP8352498.1"/>
    </source>
</evidence>
<sequence>MNMKTDLDKQYQSIKPELMKALGMKSIMAVPGIKKVTLNVGLGQDASKEDVERAVSDIEKISGQKPIVTYVKRSEAGFKIRQGWPIGVKVTLRRDNMYRFLEHLLLICLPALREFNGLTKKSIDRQGNISFGLSDYSVFRSIPFEQIKRRTGMDVCITTSASDSASGFELLKRMGFPFKENMSGGDNGNEE</sequence>
<evidence type="ECO:0000256" key="1">
    <source>
        <dbReference type="ARBA" id="ARBA00008553"/>
    </source>
</evidence>
<comment type="caution">
    <text evidence="10">The sequence shown here is derived from an EMBL/GenBank/DDBJ whole genome shotgun (WGS) entry which is preliminary data.</text>
</comment>
<dbReference type="InterPro" id="IPR002132">
    <property type="entry name" value="Ribosomal_uL5"/>
</dbReference>
<dbReference type="InterPro" id="IPR020930">
    <property type="entry name" value="Ribosomal_uL5_bac-type"/>
</dbReference>
<dbReference type="SUPFAM" id="SSF55282">
    <property type="entry name" value="RL5-like"/>
    <property type="match status" value="1"/>
</dbReference>
<feature type="domain" description="Large ribosomal subunit protein uL5 C-terminal" evidence="9">
    <location>
        <begin position="85"/>
        <end position="178"/>
    </location>
</feature>
<reference evidence="10 11" key="1">
    <citation type="journal article" date="2022" name="Nat. Microbiol.">
        <title>The microbiome of a bacterivorous marine choanoflagellate contains a resource-demanding obligate bacterial associate.</title>
        <authorList>
            <person name="Needham D.M."/>
            <person name="Poirier C."/>
            <person name="Bachy C."/>
            <person name="George E.E."/>
            <person name="Wilken S."/>
            <person name="Yung C.C.M."/>
            <person name="Limardo A.J."/>
            <person name="Morando M."/>
            <person name="Sudek L."/>
            <person name="Malmstrom R.R."/>
            <person name="Keeling P.J."/>
            <person name="Santoro A.E."/>
            <person name="Worden A.Z."/>
        </authorList>
    </citation>
    <scope>NUCLEOTIDE SEQUENCE [LARGE SCALE GENOMIC DNA]</scope>
    <source>
        <strain evidence="10 11">Comchoano-2</strain>
    </source>
</reference>
<keyword evidence="2 6" id="KW-0699">rRNA-binding</keyword>
<dbReference type="PIRSF" id="PIRSF002161">
    <property type="entry name" value="Ribosomal_L5"/>
    <property type="match status" value="1"/>
</dbReference>
<name>A0ABT1L8J2_9GAMM</name>
<comment type="subunit">
    <text evidence="6">Part of the 50S ribosomal subunit; part of the 5S rRNA/L5/L18/L25 subcomplex. Contacts the 5S rRNA and the P site tRNA. Forms a bridge to the 30S subunit in the 70S ribosome.</text>
</comment>
<evidence type="ECO:0000256" key="3">
    <source>
        <dbReference type="ARBA" id="ARBA00022884"/>
    </source>
</evidence>
<keyword evidence="5 6" id="KW-0687">Ribonucleoprotein</keyword>
<dbReference type="InterPro" id="IPR031309">
    <property type="entry name" value="Ribosomal_uL5_C"/>
</dbReference>
<dbReference type="RefSeq" id="WP_258569603.1">
    <property type="nucleotide sequence ID" value="NZ_JAKUDN010000002.1"/>
</dbReference>
<comment type="similarity">
    <text evidence="1 6 7">Belongs to the universal ribosomal protein uL5 family.</text>
</comment>
<protein>
    <recommendedName>
        <fullName evidence="6">Large ribosomal subunit protein uL5</fullName>
    </recommendedName>
</protein>
<dbReference type="EMBL" id="JAKUDN010000002">
    <property type="protein sequence ID" value="MCP8352498.1"/>
    <property type="molecule type" value="Genomic_DNA"/>
</dbReference>
<keyword evidence="3 6" id="KW-0694">RNA-binding</keyword>
<keyword evidence="11" id="KW-1185">Reference proteome</keyword>
<organism evidence="10 11">
    <name type="scientific">Candidatus Synchoanobacter obligatus</name>
    <dbReference type="NCBI Taxonomy" id="2919597"/>
    <lineage>
        <taxon>Bacteria</taxon>
        <taxon>Pseudomonadati</taxon>
        <taxon>Pseudomonadota</taxon>
        <taxon>Gammaproteobacteria</taxon>
        <taxon>Candidatus Comchoanobacterales</taxon>
        <taxon>Candidatus Comchoanobacteraceae</taxon>
        <taxon>Candidatus Synchoanobacter</taxon>
    </lineage>
</organism>
<evidence type="ECO:0000256" key="5">
    <source>
        <dbReference type="ARBA" id="ARBA00023274"/>
    </source>
</evidence>
<gene>
    <name evidence="6 10" type="primary">rplE</name>
    <name evidence="10" type="ORF">MKS91_04270</name>
</gene>
<evidence type="ECO:0000256" key="7">
    <source>
        <dbReference type="RuleBase" id="RU003930"/>
    </source>
</evidence>
<evidence type="ECO:0000256" key="2">
    <source>
        <dbReference type="ARBA" id="ARBA00022730"/>
    </source>
</evidence>
<evidence type="ECO:0000313" key="11">
    <source>
        <dbReference type="Proteomes" id="UP001320768"/>
    </source>
</evidence>
<proteinExistence type="inferred from homology"/>
<evidence type="ECO:0000259" key="8">
    <source>
        <dbReference type="Pfam" id="PF00281"/>
    </source>
</evidence>
<keyword evidence="4 6" id="KW-0689">Ribosomal protein</keyword>
<evidence type="ECO:0000256" key="4">
    <source>
        <dbReference type="ARBA" id="ARBA00022980"/>
    </source>
</evidence>
<accession>A0ABT1L8J2</accession>
<dbReference type="Gene3D" id="3.30.1440.10">
    <property type="match status" value="1"/>
</dbReference>
<dbReference type="Pfam" id="PF00673">
    <property type="entry name" value="Ribosomal_L5_C"/>
    <property type="match status" value="1"/>
</dbReference>
<keyword evidence="6" id="KW-0820">tRNA-binding</keyword>
<dbReference type="InterPro" id="IPR031310">
    <property type="entry name" value="Ribosomal_uL5_N"/>
</dbReference>
<dbReference type="NCBIfam" id="NF000585">
    <property type="entry name" value="PRK00010.1"/>
    <property type="match status" value="1"/>
</dbReference>
<dbReference type="PANTHER" id="PTHR11994">
    <property type="entry name" value="60S RIBOSOMAL PROTEIN L11-RELATED"/>
    <property type="match status" value="1"/>
</dbReference>
<dbReference type="GO" id="GO:0005840">
    <property type="term" value="C:ribosome"/>
    <property type="evidence" value="ECO:0007669"/>
    <property type="project" value="UniProtKB-KW"/>
</dbReference>
<dbReference type="HAMAP" id="MF_01333_B">
    <property type="entry name" value="Ribosomal_uL5_B"/>
    <property type="match status" value="1"/>
</dbReference>
<evidence type="ECO:0000259" key="9">
    <source>
        <dbReference type="Pfam" id="PF00673"/>
    </source>
</evidence>
<feature type="domain" description="Large ribosomal subunit protein uL5 N-terminal" evidence="8">
    <location>
        <begin position="27"/>
        <end position="81"/>
    </location>
</feature>